<protein>
    <submittedName>
        <fullName evidence="3">DUF4142 domain-containing protein</fullName>
    </submittedName>
</protein>
<accession>A0ABT3FPI7</accession>
<evidence type="ECO:0000313" key="4">
    <source>
        <dbReference type="Proteomes" id="UP001207930"/>
    </source>
</evidence>
<keyword evidence="4" id="KW-1185">Reference proteome</keyword>
<dbReference type="Pfam" id="PF13628">
    <property type="entry name" value="DUF4142"/>
    <property type="match status" value="1"/>
</dbReference>
<dbReference type="PANTHER" id="PTHR38593">
    <property type="entry name" value="BLR2558 PROTEIN"/>
    <property type="match status" value="1"/>
</dbReference>
<feature type="transmembrane region" description="Helical" evidence="1">
    <location>
        <begin position="6"/>
        <end position="25"/>
    </location>
</feature>
<gene>
    <name evidence="3" type="ORF">OKA04_12105</name>
</gene>
<dbReference type="Proteomes" id="UP001207930">
    <property type="component" value="Unassembled WGS sequence"/>
</dbReference>
<proteinExistence type="predicted"/>
<evidence type="ECO:0000313" key="3">
    <source>
        <dbReference type="EMBL" id="MCW1885474.1"/>
    </source>
</evidence>
<comment type="caution">
    <text evidence="3">The sequence shown here is derived from an EMBL/GenBank/DDBJ whole genome shotgun (WGS) entry which is preliminary data.</text>
</comment>
<keyword evidence="1" id="KW-1133">Transmembrane helix</keyword>
<dbReference type="EMBL" id="JAPDDS010000006">
    <property type="protein sequence ID" value="MCW1885474.1"/>
    <property type="molecule type" value="Genomic_DNA"/>
</dbReference>
<organism evidence="3 4">
    <name type="scientific">Luteolibacter flavescens</name>
    <dbReference type="NCBI Taxonomy" id="1859460"/>
    <lineage>
        <taxon>Bacteria</taxon>
        <taxon>Pseudomonadati</taxon>
        <taxon>Verrucomicrobiota</taxon>
        <taxon>Verrucomicrobiia</taxon>
        <taxon>Verrucomicrobiales</taxon>
        <taxon>Verrucomicrobiaceae</taxon>
        <taxon>Luteolibacter</taxon>
    </lineage>
</organism>
<keyword evidence="1" id="KW-0472">Membrane</keyword>
<name>A0ABT3FPI7_9BACT</name>
<dbReference type="Gene3D" id="1.20.1260.10">
    <property type="match status" value="1"/>
</dbReference>
<dbReference type="InterPro" id="IPR012347">
    <property type="entry name" value="Ferritin-like"/>
</dbReference>
<dbReference type="RefSeq" id="WP_264501431.1">
    <property type="nucleotide sequence ID" value="NZ_JAPDDS010000006.1"/>
</dbReference>
<keyword evidence="1" id="KW-0812">Transmembrane</keyword>
<dbReference type="InterPro" id="IPR025419">
    <property type="entry name" value="DUF4142"/>
</dbReference>
<evidence type="ECO:0000259" key="2">
    <source>
        <dbReference type="Pfam" id="PF13628"/>
    </source>
</evidence>
<sequence>MTTKLLIKWAGIAAVIGALQAPLFARDDGKVGKMEPADFRKTTEKAGEKIAALLTVDAPLSAVDRALIGELALVGLAQLQASELAATKARATEVKLIAEEEAKEQNAIAAKLKEVATRKSLTLPTELDDQGKELLEKLEAIGDGFDRLYLQEVGVRGHEELKKTMTKVQLQATDPTLKSLAAMILPLIEIHITVAQDEMATLG</sequence>
<feature type="domain" description="DUF4142" evidence="2">
    <location>
        <begin position="64"/>
        <end position="196"/>
    </location>
</feature>
<reference evidence="3 4" key="1">
    <citation type="submission" date="2022-10" db="EMBL/GenBank/DDBJ databases">
        <title>Luteolibacter flavescens strain MCCC 1K03193, whole genome shotgun sequencing project.</title>
        <authorList>
            <person name="Zhao G."/>
            <person name="Shen L."/>
        </authorList>
    </citation>
    <scope>NUCLEOTIDE SEQUENCE [LARGE SCALE GENOMIC DNA]</scope>
    <source>
        <strain evidence="3 4">MCCC 1K03193</strain>
    </source>
</reference>
<dbReference type="PANTHER" id="PTHR38593:SF1">
    <property type="entry name" value="BLR2558 PROTEIN"/>
    <property type="match status" value="1"/>
</dbReference>
<evidence type="ECO:0000256" key="1">
    <source>
        <dbReference type="SAM" id="Phobius"/>
    </source>
</evidence>